<dbReference type="SMART" id="SM00180">
    <property type="entry name" value="EGF_Lam"/>
    <property type="match status" value="4"/>
</dbReference>
<feature type="domain" description="Laminin EGF-like" evidence="21">
    <location>
        <begin position="1180"/>
        <end position="1227"/>
    </location>
</feature>
<keyword evidence="11" id="KW-0325">Glycoprotein</keyword>
<evidence type="ECO:0000256" key="18">
    <source>
        <dbReference type="SAM" id="SignalP"/>
    </source>
</evidence>
<evidence type="ECO:0000256" key="16">
    <source>
        <dbReference type="SAM" id="MobiDB-lite"/>
    </source>
</evidence>
<feature type="chain" id="PRO_5042496217" evidence="18">
    <location>
        <begin position="40"/>
        <end position="2904"/>
    </location>
</feature>
<dbReference type="InterPro" id="IPR000859">
    <property type="entry name" value="CUB_dom"/>
</dbReference>
<dbReference type="CDD" id="cd00041">
    <property type="entry name" value="CUB"/>
    <property type="match status" value="1"/>
</dbReference>
<feature type="compositionally biased region" description="Polar residues" evidence="16">
    <location>
        <begin position="2557"/>
        <end position="2573"/>
    </location>
</feature>
<dbReference type="PROSITE" id="PS00022">
    <property type="entry name" value="EGF_1"/>
    <property type="match status" value="3"/>
</dbReference>
<evidence type="ECO:0000256" key="12">
    <source>
        <dbReference type="ARBA" id="ARBA00023292"/>
    </source>
</evidence>
<dbReference type="FunFam" id="2.10.25.10:FF:000191">
    <property type="entry name" value="Multiple epidermal growth factor-like domains 8"/>
    <property type="match status" value="1"/>
</dbReference>
<keyword evidence="9 17" id="KW-0472">Membrane</keyword>
<comment type="caution">
    <text evidence="14">Lacks conserved residue(s) required for the propagation of feature annotation.</text>
</comment>
<dbReference type="PROSITE" id="PS01187">
    <property type="entry name" value="EGF_CA"/>
    <property type="match status" value="1"/>
</dbReference>
<feature type="domain" description="CUB" evidence="19">
    <location>
        <begin position="42"/>
        <end position="152"/>
    </location>
</feature>
<feature type="disulfide bond" evidence="14">
    <location>
        <begin position="154"/>
        <end position="164"/>
    </location>
</feature>
<dbReference type="PROSITE" id="PS50026">
    <property type="entry name" value="EGF_3"/>
    <property type="match status" value="2"/>
</dbReference>
<evidence type="ECO:0000256" key="1">
    <source>
        <dbReference type="ARBA" id="ARBA00004479"/>
    </source>
</evidence>
<dbReference type="FunFam" id="2.60.120.290:FF:000023">
    <property type="entry name" value="Multiple epidermal growth factor-like domains 8"/>
    <property type="match status" value="1"/>
</dbReference>
<feature type="region of interest" description="Disordered" evidence="16">
    <location>
        <begin position="2528"/>
        <end position="2573"/>
    </location>
</feature>
<dbReference type="SMART" id="SM00181">
    <property type="entry name" value="EGF"/>
    <property type="match status" value="9"/>
</dbReference>
<accession>A0AAJ7UG74</accession>
<dbReference type="SUPFAM" id="SSF57196">
    <property type="entry name" value="EGF/Laminin"/>
    <property type="match status" value="2"/>
</dbReference>
<dbReference type="PROSITE" id="PS50027">
    <property type="entry name" value="EGF_LAM_2"/>
    <property type="match status" value="2"/>
</dbReference>
<evidence type="ECO:0000256" key="11">
    <source>
        <dbReference type="ARBA" id="ARBA00023180"/>
    </source>
</evidence>
<evidence type="ECO:0000256" key="9">
    <source>
        <dbReference type="ARBA" id="ARBA00023136"/>
    </source>
</evidence>
<keyword evidence="22" id="KW-1185">Reference proteome</keyword>
<dbReference type="SMART" id="SM00423">
    <property type="entry name" value="PSI"/>
    <property type="match status" value="9"/>
</dbReference>
<keyword evidence="2" id="KW-0880">Kelch repeat</keyword>
<protein>
    <submittedName>
        <fullName evidence="23">Multiple epidermal growth factor-like domains protein 8</fullName>
    </submittedName>
</protein>
<dbReference type="InterPro" id="IPR056863">
    <property type="entry name" value="LMN_ATRN_NET-like_EGF"/>
</dbReference>
<dbReference type="Proteomes" id="UP001318040">
    <property type="component" value="Chromosome 3"/>
</dbReference>
<evidence type="ECO:0000256" key="10">
    <source>
        <dbReference type="ARBA" id="ARBA00023157"/>
    </source>
</evidence>
<feature type="domain" description="CUB" evidence="19">
    <location>
        <begin position="1280"/>
        <end position="1433"/>
    </location>
</feature>
<dbReference type="InterPro" id="IPR001881">
    <property type="entry name" value="EGF-like_Ca-bd_dom"/>
</dbReference>
<dbReference type="GO" id="GO:0048513">
    <property type="term" value="P:animal organ development"/>
    <property type="evidence" value="ECO:0007669"/>
    <property type="project" value="UniProtKB-ARBA"/>
</dbReference>
<feature type="disulfide bond" evidence="15">
    <location>
        <begin position="1262"/>
        <end position="1276"/>
    </location>
</feature>
<dbReference type="Pfam" id="PF12947">
    <property type="entry name" value="EGF_3"/>
    <property type="match status" value="1"/>
</dbReference>
<feature type="domain" description="EGF-like" evidence="20">
    <location>
        <begin position="1095"/>
        <end position="1136"/>
    </location>
</feature>
<dbReference type="InterPro" id="IPR000152">
    <property type="entry name" value="EGF-type_Asp/Asn_hydroxyl_site"/>
</dbReference>
<dbReference type="CTD" id="1954"/>
<dbReference type="PROSITE" id="PS00010">
    <property type="entry name" value="ASX_HYDROXYL"/>
    <property type="match status" value="1"/>
</dbReference>
<keyword evidence="5 18" id="KW-0732">Signal</keyword>
<feature type="compositionally biased region" description="Polar residues" evidence="16">
    <location>
        <begin position="2894"/>
        <end position="2904"/>
    </location>
</feature>
<name>A0AAJ7UG74_PETMA</name>
<dbReference type="KEGG" id="pmrn:116957572"/>
<keyword evidence="8 17" id="KW-1133">Transmembrane helix</keyword>
<dbReference type="SUPFAM" id="SSF117281">
    <property type="entry name" value="Kelch motif"/>
    <property type="match status" value="2"/>
</dbReference>
<dbReference type="PROSITE" id="PS01180">
    <property type="entry name" value="CUB"/>
    <property type="match status" value="2"/>
</dbReference>
<evidence type="ECO:0000256" key="4">
    <source>
        <dbReference type="ARBA" id="ARBA00022692"/>
    </source>
</evidence>
<keyword evidence="10 14" id="KW-1015">Disulfide bond</keyword>
<dbReference type="Pfam" id="PF24973">
    <property type="entry name" value="EGF_LMN_ATRN"/>
    <property type="match status" value="3"/>
</dbReference>
<dbReference type="Pfam" id="PF01437">
    <property type="entry name" value="PSI"/>
    <property type="match status" value="1"/>
</dbReference>
<dbReference type="CDD" id="cd00054">
    <property type="entry name" value="EGF_CA"/>
    <property type="match status" value="1"/>
</dbReference>
<dbReference type="InterPro" id="IPR024731">
    <property type="entry name" value="NELL2-like_EGF"/>
</dbReference>
<evidence type="ECO:0000256" key="13">
    <source>
        <dbReference type="PROSITE-ProRule" id="PRU00059"/>
    </source>
</evidence>
<feature type="domain" description="Laminin EGF-like" evidence="21">
    <location>
        <begin position="1228"/>
        <end position="1278"/>
    </location>
</feature>
<feature type="disulfide bond" evidence="13">
    <location>
        <begin position="42"/>
        <end position="69"/>
    </location>
</feature>
<dbReference type="FunFam" id="2.10.25.10:FF:000202">
    <property type="entry name" value="Multiple epidermal growth factor-like domains 8"/>
    <property type="match status" value="1"/>
</dbReference>
<evidence type="ECO:0000313" key="22">
    <source>
        <dbReference type="Proteomes" id="UP001318040"/>
    </source>
</evidence>
<feature type="disulfide bond" evidence="15">
    <location>
        <begin position="1198"/>
        <end position="1207"/>
    </location>
</feature>
<feature type="domain" description="EGF-like" evidence="20">
    <location>
        <begin position="150"/>
        <end position="182"/>
    </location>
</feature>
<evidence type="ECO:0000259" key="20">
    <source>
        <dbReference type="PROSITE" id="PS50026"/>
    </source>
</evidence>
<dbReference type="Gene3D" id="2.10.25.10">
    <property type="entry name" value="Laminin"/>
    <property type="match status" value="6"/>
</dbReference>
<dbReference type="SMART" id="SM00042">
    <property type="entry name" value="CUB"/>
    <property type="match status" value="1"/>
</dbReference>
<dbReference type="InterPro" id="IPR018097">
    <property type="entry name" value="EGF_Ca-bd_CS"/>
</dbReference>
<comment type="subcellular location">
    <subcellularLocation>
        <location evidence="1">Membrane</location>
        <topology evidence="1">Single-pass type I membrane protein</topology>
    </subcellularLocation>
</comment>
<dbReference type="InterPro" id="IPR000742">
    <property type="entry name" value="EGF"/>
</dbReference>
<dbReference type="PANTHER" id="PTHR46093">
    <property type="entry name" value="ACYL-COA-BINDING DOMAIN-CONTAINING PROTEIN 5"/>
    <property type="match status" value="1"/>
</dbReference>
<proteinExistence type="predicted"/>
<dbReference type="PROSITE" id="PS01186">
    <property type="entry name" value="EGF_2"/>
    <property type="match status" value="1"/>
</dbReference>
<evidence type="ECO:0000256" key="17">
    <source>
        <dbReference type="SAM" id="Phobius"/>
    </source>
</evidence>
<dbReference type="Gene3D" id="2.120.10.80">
    <property type="entry name" value="Kelch-type beta propeller"/>
    <property type="match status" value="4"/>
</dbReference>
<dbReference type="InterPro" id="IPR016201">
    <property type="entry name" value="PSI"/>
</dbReference>
<dbReference type="CDD" id="cd00055">
    <property type="entry name" value="EGF_Lam"/>
    <property type="match status" value="3"/>
</dbReference>
<keyword evidence="3 14" id="KW-0245">EGF-like domain</keyword>
<dbReference type="GO" id="GO:0016020">
    <property type="term" value="C:membrane"/>
    <property type="evidence" value="ECO:0007669"/>
    <property type="project" value="UniProtKB-SubCell"/>
</dbReference>
<dbReference type="InterPro" id="IPR002049">
    <property type="entry name" value="LE_dom"/>
</dbReference>
<dbReference type="InterPro" id="IPR035914">
    <property type="entry name" value="Sperma_CUB_dom_sf"/>
</dbReference>
<feature type="disulfide bond" evidence="15">
    <location>
        <begin position="1250"/>
        <end position="1259"/>
    </location>
</feature>
<dbReference type="GO" id="GO:0005509">
    <property type="term" value="F:calcium ion binding"/>
    <property type="evidence" value="ECO:0007669"/>
    <property type="project" value="InterPro"/>
</dbReference>
<dbReference type="InterPro" id="IPR015915">
    <property type="entry name" value="Kelch-typ_b-propeller"/>
</dbReference>
<evidence type="ECO:0000256" key="2">
    <source>
        <dbReference type="ARBA" id="ARBA00022441"/>
    </source>
</evidence>
<feature type="compositionally biased region" description="Low complexity" evidence="16">
    <location>
        <begin position="2544"/>
        <end position="2556"/>
    </location>
</feature>
<feature type="signal peptide" evidence="18">
    <location>
        <begin position="1"/>
        <end position="39"/>
    </location>
</feature>
<dbReference type="SMART" id="SM00179">
    <property type="entry name" value="EGF_CA"/>
    <property type="match status" value="2"/>
</dbReference>
<keyword evidence="7" id="KW-0106">Calcium</keyword>
<keyword evidence="4 17" id="KW-0812">Transmembrane</keyword>
<evidence type="ECO:0000259" key="19">
    <source>
        <dbReference type="PROSITE" id="PS01180"/>
    </source>
</evidence>
<evidence type="ECO:0000259" key="21">
    <source>
        <dbReference type="PROSITE" id="PS50027"/>
    </source>
</evidence>
<keyword evidence="12 15" id="KW-0424">Laminin EGF-like domain</keyword>
<evidence type="ECO:0000256" key="6">
    <source>
        <dbReference type="ARBA" id="ARBA00022737"/>
    </source>
</evidence>
<evidence type="ECO:0000256" key="14">
    <source>
        <dbReference type="PROSITE-ProRule" id="PRU00076"/>
    </source>
</evidence>
<feature type="region of interest" description="Disordered" evidence="16">
    <location>
        <begin position="2785"/>
        <end position="2814"/>
    </location>
</feature>
<dbReference type="GO" id="GO:0048731">
    <property type="term" value="P:system development"/>
    <property type="evidence" value="ECO:0007669"/>
    <property type="project" value="UniProtKB-ARBA"/>
</dbReference>
<organism evidence="22 23">
    <name type="scientific">Petromyzon marinus</name>
    <name type="common">Sea lamprey</name>
    <dbReference type="NCBI Taxonomy" id="7757"/>
    <lineage>
        <taxon>Eukaryota</taxon>
        <taxon>Metazoa</taxon>
        <taxon>Chordata</taxon>
        <taxon>Craniata</taxon>
        <taxon>Vertebrata</taxon>
        <taxon>Cyclostomata</taxon>
        <taxon>Hyperoartia</taxon>
        <taxon>Petromyzontiformes</taxon>
        <taxon>Petromyzontidae</taxon>
        <taxon>Petromyzon</taxon>
    </lineage>
</organism>
<evidence type="ECO:0000256" key="7">
    <source>
        <dbReference type="ARBA" id="ARBA00022837"/>
    </source>
</evidence>
<dbReference type="SUPFAM" id="SSF49854">
    <property type="entry name" value="Spermadhesin, CUB domain"/>
    <property type="match status" value="1"/>
</dbReference>
<evidence type="ECO:0000256" key="5">
    <source>
        <dbReference type="ARBA" id="ARBA00022729"/>
    </source>
</evidence>
<dbReference type="InterPro" id="IPR056737">
    <property type="entry name" value="Beta-prop_ATRN-MKLN-like"/>
</dbReference>
<feature type="disulfide bond" evidence="14">
    <location>
        <begin position="172"/>
        <end position="181"/>
    </location>
</feature>
<dbReference type="RefSeq" id="XP_032835707.1">
    <property type="nucleotide sequence ID" value="XM_032979816.1"/>
</dbReference>
<dbReference type="Pfam" id="PF00431">
    <property type="entry name" value="CUB"/>
    <property type="match status" value="1"/>
</dbReference>
<keyword evidence="6" id="KW-0677">Repeat</keyword>
<dbReference type="Pfam" id="PF24981">
    <property type="entry name" value="Beta-prop_ATRN-LZTR1"/>
    <property type="match status" value="2"/>
</dbReference>
<evidence type="ECO:0000313" key="23">
    <source>
        <dbReference type="RefSeq" id="XP_032835707.1"/>
    </source>
</evidence>
<sequence>MGFGLLLLLLQGSGLRRTLRGCLCCCWLLLALLVPCASGGDCRGKRLVLNGTHGEVTDGPGNYSANGNCEWLITAPSQGDHIVLKLRAIETECSYDFLFIYDGDSYSSPLIASLSGNTLPDAIVARSGKMLIHLFSDTNYNLEGFLGTYSISRCPANCSGHGDCTGSGSCACSPEWVGESCQSLRCDVATSGSGTCSGQGTCLSNGQCQCSSSLHVGVNCSLALRNNSDGNKWHLIAHTQAAFTPRLGAAGVFSHATGCLYVFGGFTLSTVLNDLVKYNITSGKWENATPPVSPEGRYLHTAVEWQDGMLVFGGELARGRLANSLWFYSPGAANWTRLSDEVAPLPSPPPGLAGHAAALVDDTLYIFGGRTEQEEFSSAIYAFNLTSKAWRKEVPLAGLAPAALGHSMVFYPEGRMLLVFGGHQPSSTRFSNRVNSVHAYHVDRRYWAHLGRDGSPSVPIERAFHSAVIMGTYMVVYGGNVHIHNGEEKCYANDVYFYHLGCHQWVNKDDLIQSIPVVADDHVPLQGRFSHVAAVMNGNVLLVAGGYSGVPRGDLIAYKVPMAVAQNTFASKTLLSPCSLNTALEACTKDPECAWCSTKSSNQACMSHQEALLLCREESTVSLCLGVHRWLTGCQACLAFAAGGKRLPGSVPLSRLAEPLGWCVQHPACLRRQDNGSCSGGGGGGGGGWWGTNPSFLTAFEDCRSRDFPPGVHWIKHFQPQNDKYPDEVYVIQNVSTVLPALLLVRGRDGRENANVTAVYRGFLHTLGFLLQLSVEVMNINARFLLGSTPNSSSLANLTLEAKISLSPNLEKDDVTLPNSARSSRYLFVMEGQQDSSSNLESRMGLTWNTDNIDSRPIKSLHLEPYKSGDCDQHSNCPACLSDQLCGWCPVKASCQHRLGPAGAACAAEGGVEVAPMLMPEECSLCYVRTDCRSCTQDGLCEWLSKDLVCIRRGRIQGAVQDPKSCLKPCYEMRSCSECLSEYSECAWCASTSECFPFSIYLAKYPNGQCRNWLDSVTSLRLCPNCSSFDKCNDCLQSFQCGWCWSVANPTKGRCLLGDFEGPSFGGNCSLEVRAAHADVGTDQEVAWSYGACPDVEECTLRLDNCHANASCVNTPDSFTCQCQRGFQGDGVVHCNKTCYNHCQHGKCSGPPDFVCQCDLGWTSTSLQTNASGEECDVNCGCNLHSACSAGVGRCDECQEWTTGDRCQLCRTGSYGSAVQRATGCHPCQCNGHGDSARGECDVTSGACYCAGDTEGERCDRCRPGFYGDPRAGGRCYLACDGRSFLYDVGGSSALGSAWGAGVAPGGHAYCVWVLHAASSTAAVSSPSPHPASRDVQPRLPPPIVFRPEPNMSLQCGRDYVYVYDGVPNFLSSGATQQAVWADPSLIAALCGGGSGQALSVEALSGILTVYVQGNFSGPSGGTMGFNATFTVAACDGDAGAGGESGRCSAGRVCQDGRCVCPAGYGGPDCSAQSCPGSCGQELGRGWCHPVSRTCVCSANYSGPDCNSTRDPDWGLWELLMDSFIEGVNGHVVKRFGHSLVAGPSKTLLLFGGYSPSLGIIGDLHRYNASELAAGSWEEVQPSSMVAAAGGSASSSPSGRYFHAAAWFGARGLMIVVGGITSAGVANDTWAFNASALTWQRIESGTLPPVAGHTLSEREGDSLLLVGGYSQENGFNSHVYEYSAARAAWLPLATGGSPPTGLYGHTSVYHSATQALFVFGGYRYALNSVGVSDELHAFHYPSSNWSLVSPARNAKPAPRYFHAAALLGDAMVVLGGRADAQNFSRALLLYRIDCNTWINAEDIDGRMAGEPMERMTASAAVEVGGRVLVVGGVDGVARGQMGALSLPRDPCVLLADPGPCGAAGCAWCLDGRHASCRSREEAERHGCATVNVTCRVAAASDSECRLRTSCPECQSRHPAELSLQPVCKWCAPCPATAACVWHESDCGDATACGERQQRSDAIQAGACPEATCEASDCAKCLAAGSCMWSRHFQRTAGESWRINVQPAYNWRCLSESLRSASPLRVESSPPLACPVPCHGLTTCEDCTKAKGASGGWQECVWSGALRQCVSPSFLPMRCAGGACGQLVSGSADGCPAPCLAERQCSLCLRQLACGWCAVNGLNGLGGCMPGSLAGPSPGRCSVEFIPLYVLAQIPVSNSTSTQPFGRWAYEACPAENECLNGHNSCNASEDCVDLPHGFECNCKLGYVRDSTGGPCRPECTQGCVNGACTEPNSCRCLFGFVGENCSLPCPCNGHSDCQRVGAHTACTQCLNNTAGDTCNKCQPLHVGSALGGGRCEPCASFCNQNSDVCMSHEDLERARRDPQSYPLAPDKVIQWIQQGATKDNLVCVNCKNNAYGTFCESCVKGYFLLNKTCTKCQCNGHWDSCNTADGTECVCNNNTETKCPSTQADRKDCWKFQCAGCKEMFLGNATDGRQCYRKVTVEQDQCFDPSSQSNCYNDQVQNLPAGRTVFFAVQPKFTNVDIRLTVDVTFGTVDIYVSNSFSTFSVEVNGTTGRHVVTVRDPQATAVVGSRADHDTVRRRRDAGSSNSSDSSGNASVGTTGAMMTQRQPSSLTDIGPAKRLQRETAQGLITFITVKHPDPILLVQGIRDRLVITFPYTVHALRTNGFFVVVLGVGAGGGDGDVNNGESQGVLFFRQDQAHIDLFVFFSVFFSCFFLFLSVCVLLWKTKQYRDLRHERRRQILEMNKMASRPFARVTVHLLLQHAGGCRAASANGAAAAAPAAAATPEPSLLGRSRPHGRLARFYARAQHSDSKRGTAIGSSAAAKGAMLPPFDGSNGNVGRPPHHTTNFGGDFGGSRRGDATMLLLRPGPVSLEPTDDGMAAVATVMLQLPGGSQAPNRACLGSALVALRYNLQDYCGGASGTANSRKGGGAQHSENTPSVTLQ</sequence>
<feature type="transmembrane region" description="Helical" evidence="17">
    <location>
        <begin position="2663"/>
        <end position="2685"/>
    </location>
</feature>
<dbReference type="InterPro" id="IPR002165">
    <property type="entry name" value="Plexin_repeat"/>
</dbReference>
<evidence type="ECO:0000256" key="15">
    <source>
        <dbReference type="PROSITE-ProRule" id="PRU00460"/>
    </source>
</evidence>
<gene>
    <name evidence="23" type="primary">MEGF8</name>
</gene>
<dbReference type="Gene3D" id="2.60.120.290">
    <property type="entry name" value="Spermadhesin, CUB domain"/>
    <property type="match status" value="1"/>
</dbReference>
<dbReference type="PANTHER" id="PTHR46093:SF16">
    <property type="entry name" value="MULTIPLE EGF-LIKE-DOMAINS 8"/>
    <property type="match status" value="1"/>
</dbReference>
<evidence type="ECO:0000256" key="3">
    <source>
        <dbReference type="ARBA" id="ARBA00022536"/>
    </source>
</evidence>
<feature type="region of interest" description="Disordered" evidence="16">
    <location>
        <begin position="2883"/>
        <end position="2904"/>
    </location>
</feature>
<dbReference type="PROSITE" id="PS01248">
    <property type="entry name" value="EGF_LAM_1"/>
    <property type="match status" value="2"/>
</dbReference>
<dbReference type="FunFam" id="2.120.10.80:FF:000030">
    <property type="entry name" value="Multiple epidermal growth factor-like domains 8"/>
    <property type="match status" value="1"/>
</dbReference>
<reference evidence="23" key="1">
    <citation type="submission" date="2025-08" db="UniProtKB">
        <authorList>
            <consortium name="RefSeq"/>
        </authorList>
    </citation>
    <scope>IDENTIFICATION</scope>
    <source>
        <tissue evidence="23">Sperm</tissue>
    </source>
</reference>
<evidence type="ECO:0000256" key="8">
    <source>
        <dbReference type="ARBA" id="ARBA00022989"/>
    </source>
</evidence>